<dbReference type="Proteomes" id="UP001162164">
    <property type="component" value="Unassembled WGS sequence"/>
</dbReference>
<keyword evidence="2" id="KW-0812">Transmembrane</keyword>
<feature type="transmembrane region" description="Helical" evidence="2">
    <location>
        <begin position="166"/>
        <end position="183"/>
    </location>
</feature>
<proteinExistence type="predicted"/>
<dbReference type="PANTHER" id="PTHR20913">
    <property type="entry name" value="TBC1 DOMAIN FAMILY MEMBER 20/GTPASE"/>
    <property type="match status" value="1"/>
</dbReference>
<reference evidence="4" key="1">
    <citation type="journal article" date="2023" name="Insect Mol. Biol.">
        <title>Genome sequencing provides insights into the evolution of gene families encoding plant cell wall-degrading enzymes in longhorned beetles.</title>
        <authorList>
            <person name="Shin N.R."/>
            <person name="Okamura Y."/>
            <person name="Kirsch R."/>
            <person name="Pauchet Y."/>
        </authorList>
    </citation>
    <scope>NUCLEOTIDE SEQUENCE</scope>
    <source>
        <strain evidence="4">MMC_N1</strain>
    </source>
</reference>
<evidence type="ECO:0000256" key="1">
    <source>
        <dbReference type="ARBA" id="ARBA00022468"/>
    </source>
</evidence>
<name>A0ABQ9IVU7_9CUCU</name>
<dbReference type="Gene3D" id="1.10.472.80">
    <property type="entry name" value="Ypt/Rab-GAP domain of gyp1p, domain 3"/>
    <property type="match status" value="1"/>
</dbReference>
<dbReference type="InterPro" id="IPR045913">
    <property type="entry name" value="TBC20/Gyp8-like"/>
</dbReference>
<dbReference type="SUPFAM" id="SSF47923">
    <property type="entry name" value="Ypt/Rab-GAP domain of gyp1p"/>
    <property type="match status" value="1"/>
</dbReference>
<feature type="domain" description="Rab-GAP TBC" evidence="3">
    <location>
        <begin position="1"/>
        <end position="53"/>
    </location>
</feature>
<protein>
    <recommendedName>
        <fullName evidence="3">Rab-GAP TBC domain-containing protein</fullName>
    </recommendedName>
</protein>
<keyword evidence="2" id="KW-1133">Transmembrane helix</keyword>
<gene>
    <name evidence="4" type="ORF">NQ317_001324</name>
</gene>
<keyword evidence="2" id="KW-0472">Membrane</keyword>
<dbReference type="InterPro" id="IPR035969">
    <property type="entry name" value="Rab-GAP_TBC_sf"/>
</dbReference>
<comment type="caution">
    <text evidence="4">The sequence shown here is derived from an EMBL/GenBank/DDBJ whole genome shotgun (WGS) entry which is preliminary data.</text>
</comment>
<sequence length="205" mass="24577">MKYPNLRYYQLQRRQYASVGTMFALPWYLTWFGHSLNRYKDVVRLYDYFLATAPMMPIYVTASLVIHRRDEIFAEGCDMASIHCLLSQIPDNLDFEQILERASAFYNKYPVDKLEHLVKKRVQKEMDKRKREEQIMRNRLNRNKGLWVRINQNIPTWLLFNCKSRYGLLFAAATVVIGYLYYIKVSENRFSFMSLIQTRGEKRQG</sequence>
<organism evidence="4 5">
    <name type="scientific">Molorchus minor</name>
    <dbReference type="NCBI Taxonomy" id="1323400"/>
    <lineage>
        <taxon>Eukaryota</taxon>
        <taxon>Metazoa</taxon>
        <taxon>Ecdysozoa</taxon>
        <taxon>Arthropoda</taxon>
        <taxon>Hexapoda</taxon>
        <taxon>Insecta</taxon>
        <taxon>Pterygota</taxon>
        <taxon>Neoptera</taxon>
        <taxon>Endopterygota</taxon>
        <taxon>Coleoptera</taxon>
        <taxon>Polyphaga</taxon>
        <taxon>Cucujiformia</taxon>
        <taxon>Chrysomeloidea</taxon>
        <taxon>Cerambycidae</taxon>
        <taxon>Lamiinae</taxon>
        <taxon>Monochamini</taxon>
        <taxon>Molorchus</taxon>
    </lineage>
</organism>
<evidence type="ECO:0000313" key="4">
    <source>
        <dbReference type="EMBL" id="KAJ8967215.1"/>
    </source>
</evidence>
<evidence type="ECO:0000313" key="5">
    <source>
        <dbReference type="Proteomes" id="UP001162164"/>
    </source>
</evidence>
<dbReference type="PROSITE" id="PS50086">
    <property type="entry name" value="TBC_RABGAP"/>
    <property type="match status" value="1"/>
</dbReference>
<keyword evidence="1" id="KW-0343">GTPase activation</keyword>
<dbReference type="EMBL" id="JAPWTJ010002225">
    <property type="protein sequence ID" value="KAJ8967215.1"/>
    <property type="molecule type" value="Genomic_DNA"/>
</dbReference>
<keyword evidence="5" id="KW-1185">Reference proteome</keyword>
<evidence type="ECO:0000259" key="3">
    <source>
        <dbReference type="PROSITE" id="PS50086"/>
    </source>
</evidence>
<feature type="transmembrane region" description="Helical" evidence="2">
    <location>
        <begin position="45"/>
        <end position="66"/>
    </location>
</feature>
<dbReference type="InterPro" id="IPR000195">
    <property type="entry name" value="Rab-GAP-TBC_dom"/>
</dbReference>
<evidence type="ECO:0000256" key="2">
    <source>
        <dbReference type="SAM" id="Phobius"/>
    </source>
</evidence>
<accession>A0ABQ9IVU7</accession>
<dbReference type="PANTHER" id="PTHR20913:SF7">
    <property type="entry name" value="RE60063P"/>
    <property type="match status" value="1"/>
</dbReference>
<feature type="transmembrane region" description="Helical" evidence="2">
    <location>
        <begin position="16"/>
        <end position="33"/>
    </location>
</feature>